<evidence type="ECO:0000256" key="4">
    <source>
        <dbReference type="ARBA" id="ARBA00022643"/>
    </source>
</evidence>
<dbReference type="GO" id="GO:0004452">
    <property type="term" value="F:isopentenyl-diphosphate delta-isomerase activity"/>
    <property type="evidence" value="ECO:0007669"/>
    <property type="project" value="UniProtKB-UniRule"/>
</dbReference>
<organism evidence="13 14">
    <name type="scientific">Paenibacillus mucilaginosus (strain KNP414)</name>
    <dbReference type="NCBI Taxonomy" id="1036673"/>
    <lineage>
        <taxon>Bacteria</taxon>
        <taxon>Bacillati</taxon>
        <taxon>Bacillota</taxon>
        <taxon>Bacilli</taxon>
        <taxon>Bacillales</taxon>
        <taxon>Paenibacillaceae</taxon>
        <taxon>Paenibacillus</taxon>
    </lineage>
</organism>
<evidence type="ECO:0000256" key="11">
    <source>
        <dbReference type="HAMAP-Rule" id="MF_00354"/>
    </source>
</evidence>
<dbReference type="HOGENOM" id="CLU_065515_0_0_9"/>
<dbReference type="GO" id="GO:0010181">
    <property type="term" value="F:FMN binding"/>
    <property type="evidence" value="ECO:0007669"/>
    <property type="project" value="UniProtKB-UniRule"/>
</dbReference>
<feature type="binding site" evidence="11">
    <location>
        <begin position="5"/>
        <end position="6"/>
    </location>
    <ligand>
        <name>substrate</name>
    </ligand>
</feature>
<dbReference type="NCBIfam" id="TIGR02151">
    <property type="entry name" value="IPP_isom_2"/>
    <property type="match status" value="1"/>
</dbReference>
<dbReference type="InterPro" id="IPR013785">
    <property type="entry name" value="Aldolase_TIM"/>
</dbReference>
<dbReference type="EC" id="5.3.3.2" evidence="11"/>
<dbReference type="Pfam" id="PF01070">
    <property type="entry name" value="FMN_dh"/>
    <property type="match status" value="1"/>
</dbReference>
<keyword evidence="5 11" id="KW-0479">Metal-binding</keyword>
<dbReference type="RefSeq" id="WP_013916484.1">
    <property type="nucleotide sequence ID" value="NC_015690.1"/>
</dbReference>
<dbReference type="PANTHER" id="PTHR43665:SF1">
    <property type="entry name" value="ISOPENTENYL-DIPHOSPHATE DELTA-ISOMERASE"/>
    <property type="match status" value="1"/>
</dbReference>
<comment type="function">
    <text evidence="11">Involved in the biosynthesis of isoprenoids. Catalyzes the 1,3-allylic rearrangement of the homoallylic substrate isopentenyl (IPP) to its allylic isomer, dimethylallyl diphosphate (DMAPP).</text>
</comment>
<evidence type="ECO:0000256" key="5">
    <source>
        <dbReference type="ARBA" id="ARBA00022723"/>
    </source>
</evidence>
<dbReference type="GO" id="GO:0008299">
    <property type="term" value="P:isoprenoid biosynthetic process"/>
    <property type="evidence" value="ECO:0007669"/>
    <property type="project" value="UniProtKB-UniRule"/>
</dbReference>
<reference evidence="14" key="1">
    <citation type="submission" date="2011-06" db="EMBL/GenBank/DDBJ databases">
        <title>Complete genome sequence of Paenibacillus mucilaginosus KNP414.</title>
        <authorList>
            <person name="Wang J."/>
            <person name="Hu S."/>
            <person name="Hu X."/>
            <person name="Zhang B."/>
            <person name="Dong D."/>
            <person name="Zhang S."/>
            <person name="Zhao K."/>
            <person name="Wu D."/>
        </authorList>
    </citation>
    <scope>NUCLEOTIDE SEQUENCE [LARGE SCALE GENOMIC DNA]</scope>
    <source>
        <strain evidence="14">KNP414</strain>
    </source>
</reference>
<dbReference type="PATRIC" id="fig|1036673.3.peg.2520"/>
<accession>F8FAS2</accession>
<keyword evidence="7 11" id="KW-0521">NADP</keyword>
<evidence type="ECO:0000256" key="1">
    <source>
        <dbReference type="ARBA" id="ARBA00001917"/>
    </source>
</evidence>
<dbReference type="SMART" id="SM01240">
    <property type="entry name" value="IMPDH"/>
    <property type="match status" value="1"/>
</dbReference>
<evidence type="ECO:0000256" key="3">
    <source>
        <dbReference type="ARBA" id="ARBA00022630"/>
    </source>
</evidence>
<keyword evidence="8 11" id="KW-0414">Isoprene biosynthesis</keyword>
<reference evidence="13 14" key="2">
    <citation type="journal article" date="2013" name="Genome Announc.">
        <title>Genome Sequence of Growth-Improving Paenibacillus mucilaginosus Strain KNP414.</title>
        <authorList>
            <person name="Lu J.J."/>
            <person name="Wang J.F."/>
            <person name="Hu X.F."/>
        </authorList>
    </citation>
    <scope>NUCLEOTIDE SEQUENCE [LARGE SCALE GENOMIC DNA]</scope>
    <source>
        <strain evidence="13 14">KNP414</strain>
    </source>
</reference>
<comment type="catalytic activity">
    <reaction evidence="11">
        <text>isopentenyl diphosphate = dimethylallyl diphosphate</text>
        <dbReference type="Rhea" id="RHEA:23284"/>
        <dbReference type="ChEBI" id="CHEBI:57623"/>
        <dbReference type="ChEBI" id="CHEBI:128769"/>
        <dbReference type="EC" id="5.3.3.2"/>
    </reaction>
</comment>
<comment type="cofactor">
    <cofactor evidence="1 11">
        <name>FMN</name>
        <dbReference type="ChEBI" id="CHEBI:58210"/>
    </cofactor>
</comment>
<comment type="cofactor">
    <cofactor evidence="11">
        <name>NADPH</name>
        <dbReference type="ChEBI" id="CHEBI:57783"/>
    </cofactor>
</comment>
<dbReference type="EMBL" id="CP002869">
    <property type="protein sequence ID" value="AEI41323.1"/>
    <property type="molecule type" value="Genomic_DNA"/>
</dbReference>
<dbReference type="Proteomes" id="UP000006620">
    <property type="component" value="Chromosome"/>
</dbReference>
<keyword evidence="9 11" id="KW-0413">Isomerase</keyword>
<dbReference type="GO" id="GO:0005737">
    <property type="term" value="C:cytoplasm"/>
    <property type="evidence" value="ECO:0007669"/>
    <property type="project" value="UniProtKB-SubCell"/>
</dbReference>
<proteinExistence type="inferred from homology"/>
<feature type="binding site" evidence="11">
    <location>
        <position position="91"/>
    </location>
    <ligand>
        <name>FMN</name>
        <dbReference type="ChEBI" id="CHEBI:58210"/>
    </ligand>
</feature>
<dbReference type="PANTHER" id="PTHR43665">
    <property type="entry name" value="ISOPENTENYL-DIPHOSPHATE DELTA-ISOMERASE"/>
    <property type="match status" value="1"/>
</dbReference>
<feature type="binding site" evidence="11">
    <location>
        <position position="212"/>
    </location>
    <ligand>
        <name>FMN</name>
        <dbReference type="ChEBI" id="CHEBI:58210"/>
    </ligand>
</feature>
<evidence type="ECO:0000259" key="12">
    <source>
        <dbReference type="Pfam" id="PF01070"/>
    </source>
</evidence>
<dbReference type="GO" id="GO:0016491">
    <property type="term" value="F:oxidoreductase activity"/>
    <property type="evidence" value="ECO:0007669"/>
    <property type="project" value="InterPro"/>
</dbReference>
<dbReference type="CDD" id="cd02811">
    <property type="entry name" value="IDI-2_FMN"/>
    <property type="match status" value="1"/>
</dbReference>
<feature type="binding site" evidence="11">
    <location>
        <begin position="283"/>
        <end position="284"/>
    </location>
    <ligand>
        <name>FMN</name>
        <dbReference type="ChEBI" id="CHEBI:58210"/>
    </ligand>
</feature>
<protein>
    <recommendedName>
        <fullName evidence="11">Isopentenyl-diphosphate delta-isomerase</fullName>
        <shortName evidence="11">IPP isomerase</shortName>
        <ecNumber evidence="11">5.3.3.2</ecNumber>
    </recommendedName>
    <alternativeName>
        <fullName evidence="11">Isopentenyl diphosphate:dimethylallyl diphosphate isomerase</fullName>
    </alternativeName>
    <alternativeName>
        <fullName evidence="11">Isopentenyl pyrophosphate isomerase</fullName>
    </alternativeName>
    <alternativeName>
        <fullName evidence="11">Type 2 isopentenyl diphosphate isomerase</fullName>
        <shortName evidence="11">IDI-2</shortName>
    </alternativeName>
</protein>
<comment type="subcellular location">
    <subcellularLocation>
        <location evidence="11">Cytoplasm</location>
    </subcellularLocation>
</comment>
<name>F8FAS2_PAEMK</name>
<evidence type="ECO:0000256" key="10">
    <source>
        <dbReference type="ARBA" id="ARBA00025810"/>
    </source>
</evidence>
<comment type="similarity">
    <text evidence="11">Belongs to the IPP isomerase type 2 family.</text>
</comment>
<gene>
    <name evidence="11 13" type="primary">fni</name>
    <name evidence="13" type="ordered locus">KNP414_02762</name>
</gene>
<comment type="cofactor">
    <cofactor evidence="11">
        <name>Mg(2+)</name>
        <dbReference type="ChEBI" id="CHEBI:18420"/>
    </cofactor>
</comment>
<feature type="binding site" evidence="11">
    <location>
        <position position="120"/>
    </location>
    <ligand>
        <name>FMN</name>
        <dbReference type="ChEBI" id="CHEBI:58210"/>
    </ligand>
</feature>
<evidence type="ECO:0000256" key="7">
    <source>
        <dbReference type="ARBA" id="ARBA00022857"/>
    </source>
</evidence>
<dbReference type="InterPro" id="IPR011179">
    <property type="entry name" value="IPdP_isomerase"/>
</dbReference>
<evidence type="ECO:0000256" key="2">
    <source>
        <dbReference type="ARBA" id="ARBA00022490"/>
    </source>
</evidence>
<comment type="caution">
    <text evidence="11">Lacks conserved residue(s) required for the propagation of feature annotation.</text>
</comment>
<feature type="binding site" evidence="11">
    <location>
        <position position="150"/>
    </location>
    <ligand>
        <name>substrate</name>
    </ligand>
</feature>
<feature type="domain" description="FMN-dependent dehydrogenase" evidence="12">
    <location>
        <begin position="165"/>
        <end position="325"/>
    </location>
</feature>
<feature type="binding site" evidence="11">
    <location>
        <position position="151"/>
    </location>
    <ligand>
        <name>Mg(2+)</name>
        <dbReference type="ChEBI" id="CHEBI:18420"/>
    </ligand>
</feature>
<evidence type="ECO:0000313" key="14">
    <source>
        <dbReference type="Proteomes" id="UP000006620"/>
    </source>
</evidence>
<feature type="binding site" evidence="11">
    <location>
        <begin position="61"/>
        <end position="63"/>
    </location>
    <ligand>
        <name>FMN</name>
        <dbReference type="ChEBI" id="CHEBI:58210"/>
    </ligand>
</feature>
<keyword evidence="6 11" id="KW-0460">Magnesium</keyword>
<evidence type="ECO:0000256" key="9">
    <source>
        <dbReference type="ARBA" id="ARBA00023235"/>
    </source>
</evidence>
<dbReference type="KEGG" id="pms:KNP414_02762"/>
<keyword evidence="3 11" id="KW-0285">Flavoprotein</keyword>
<dbReference type="InterPro" id="IPR000262">
    <property type="entry name" value="FMN-dep_DH"/>
</dbReference>
<evidence type="ECO:0000256" key="8">
    <source>
        <dbReference type="ARBA" id="ARBA00023229"/>
    </source>
</evidence>
<dbReference type="HAMAP" id="MF_00354">
    <property type="entry name" value="Idi_2"/>
    <property type="match status" value="1"/>
</dbReference>
<feature type="binding site" evidence="11">
    <location>
        <position position="182"/>
    </location>
    <ligand>
        <name>FMN</name>
        <dbReference type="ChEBI" id="CHEBI:58210"/>
    </ligand>
</feature>
<comment type="subunit">
    <text evidence="10 11">Homooctamer. Dimer of tetramers.</text>
</comment>
<dbReference type="AlphaFoldDB" id="F8FAS2"/>
<dbReference type="Gene3D" id="3.20.20.70">
    <property type="entry name" value="Aldolase class I"/>
    <property type="match status" value="1"/>
</dbReference>
<dbReference type="GO" id="GO:0070402">
    <property type="term" value="F:NADPH binding"/>
    <property type="evidence" value="ECO:0007669"/>
    <property type="project" value="UniProtKB-UniRule"/>
</dbReference>
<dbReference type="SUPFAM" id="SSF51395">
    <property type="entry name" value="FMN-linked oxidoreductases"/>
    <property type="match status" value="1"/>
</dbReference>
<keyword evidence="2 11" id="KW-0963">Cytoplasm</keyword>
<dbReference type="PIRSF" id="PIRSF003314">
    <property type="entry name" value="IPP_isomerase"/>
    <property type="match status" value="1"/>
</dbReference>
<evidence type="ECO:0000313" key="13">
    <source>
        <dbReference type="EMBL" id="AEI41323.1"/>
    </source>
</evidence>
<evidence type="ECO:0000256" key="6">
    <source>
        <dbReference type="ARBA" id="ARBA00022842"/>
    </source>
</evidence>
<sequence>MRIPRKMEHVHHALQQGISGAQGFRDIRLLPNCLPGISSDRISLVTGIGELTLSSPILINAMTGGARETEEINRELAAAARETGLAMAVGSQMSALKNPEVASSYRIVRQVNPEGIIFGNLGSEATLDQAKRAVEMLRADALQIHLNVMQELIMPEGDRDFTGMLERIHTIVEGVGVPVIVKEVGFGMVRESAERLLQTGAAAIDVGGAGGTNFAAIENARRARPMEWLNDWGCPTAIALLEVLEARPGTEGRSTPVIATGGITGALDAAKALVLGASAVGMAGAMLRVQREEGTEALIGFIESLHAELRLVMTALGASTVEELHLMPAVITGDTAQWCSARSIDIRKFAGRSGFAAR</sequence>
<dbReference type="GO" id="GO:0000287">
    <property type="term" value="F:magnesium ion binding"/>
    <property type="evidence" value="ECO:0007669"/>
    <property type="project" value="UniProtKB-UniRule"/>
</dbReference>
<keyword evidence="4 11" id="KW-0288">FMN</keyword>